<dbReference type="STRING" id="258515.SAMN05192585_11716"/>
<feature type="transmembrane region" description="Helical" evidence="1">
    <location>
        <begin position="161"/>
        <end position="180"/>
    </location>
</feature>
<dbReference type="EMBL" id="FNID01000017">
    <property type="protein sequence ID" value="SDN35980.1"/>
    <property type="molecule type" value="Genomic_DNA"/>
</dbReference>
<name>A0A1H0AR47_9FIRM</name>
<feature type="transmembrane region" description="Helical" evidence="1">
    <location>
        <begin position="200"/>
        <end position="221"/>
    </location>
</feature>
<keyword evidence="1" id="KW-1133">Transmembrane helix</keyword>
<feature type="transmembrane region" description="Helical" evidence="1">
    <location>
        <begin position="273"/>
        <end position="300"/>
    </location>
</feature>
<keyword evidence="4" id="KW-1185">Reference proteome</keyword>
<dbReference type="AlphaFoldDB" id="A0A1H0AR47"/>
<evidence type="ECO:0000256" key="2">
    <source>
        <dbReference type="SAM" id="SignalP"/>
    </source>
</evidence>
<feature type="transmembrane region" description="Helical" evidence="1">
    <location>
        <begin position="128"/>
        <end position="149"/>
    </location>
</feature>
<keyword evidence="1" id="KW-0812">Transmembrane</keyword>
<feature type="signal peptide" evidence="2">
    <location>
        <begin position="1"/>
        <end position="20"/>
    </location>
</feature>
<evidence type="ECO:0000313" key="3">
    <source>
        <dbReference type="EMBL" id="SDN35980.1"/>
    </source>
</evidence>
<keyword evidence="1" id="KW-0472">Membrane</keyword>
<protein>
    <submittedName>
        <fullName evidence="3">Stage III sporulation protein AE</fullName>
    </submittedName>
</protein>
<accession>A0A1H0AR47</accession>
<gene>
    <name evidence="3" type="ORF">SAMN05192585_11716</name>
</gene>
<dbReference type="InterPro" id="IPR014194">
    <property type="entry name" value="Spore_III_AE"/>
</dbReference>
<dbReference type="Proteomes" id="UP000199182">
    <property type="component" value="Unassembled WGS sequence"/>
</dbReference>
<keyword evidence="2" id="KW-0732">Signal</keyword>
<reference evidence="3 4" key="1">
    <citation type="submission" date="2016-10" db="EMBL/GenBank/DDBJ databases">
        <authorList>
            <person name="de Groot N.N."/>
        </authorList>
    </citation>
    <scope>NUCLEOTIDE SEQUENCE [LARGE SCALE GENOMIC DNA]</scope>
    <source>
        <strain evidence="3 4">CGMCC 1.5012</strain>
    </source>
</reference>
<feature type="transmembrane region" description="Helical" evidence="1">
    <location>
        <begin position="98"/>
        <end position="116"/>
    </location>
</feature>
<feature type="chain" id="PRO_5038576346" evidence="2">
    <location>
        <begin position="21"/>
        <end position="385"/>
    </location>
</feature>
<feature type="transmembrane region" description="Helical" evidence="1">
    <location>
        <begin position="241"/>
        <end position="261"/>
    </location>
</feature>
<proteinExistence type="predicted"/>
<dbReference type="Pfam" id="PF09546">
    <property type="entry name" value="Spore_III_AE"/>
    <property type="match status" value="1"/>
</dbReference>
<evidence type="ECO:0000256" key="1">
    <source>
        <dbReference type="SAM" id="Phobius"/>
    </source>
</evidence>
<feature type="transmembrane region" description="Helical" evidence="1">
    <location>
        <begin position="348"/>
        <end position="372"/>
    </location>
</feature>
<feature type="transmembrane region" description="Helical" evidence="1">
    <location>
        <begin position="307"/>
        <end position="328"/>
    </location>
</feature>
<sequence>MKRLLVLICMLLLLTTPVFAEAPDIDTEEPVPNEVFEQQLEASGAGDLMFTLPNETQEYLQKLGIDKISIGSFLNLEPLQFFKIIWLMIKDTLAKPRILFFSILGIIILCSLVDGFKEGFLQKPIGGVFSTVSVLCIIAGIIGPVWTCIQNTAQAVENCSNFMLGFVPVLSGIMSVSGQPVTASTYSIFLFSAAELVSQIASSTVVPLLCIYLAFCIISAVSPQINIAGVAKMIKSSATWILGFIITVFVALLGVQTIVSTGADSVALKAGKFLIGSFVPVVGGALADAVTSVGGCLTLLKNVVGGFGIVSASIIFLPVLVESAVWYLTLNISAAVSDIFELKSVSEVLKASATAVSLLMTIILCFALLLIVTTTITLMISSGAA</sequence>
<evidence type="ECO:0000313" key="4">
    <source>
        <dbReference type="Proteomes" id="UP000199182"/>
    </source>
</evidence>
<organism evidence="3 4">
    <name type="scientific">Acetanaerobacterium elongatum</name>
    <dbReference type="NCBI Taxonomy" id="258515"/>
    <lineage>
        <taxon>Bacteria</taxon>
        <taxon>Bacillati</taxon>
        <taxon>Bacillota</taxon>
        <taxon>Clostridia</taxon>
        <taxon>Eubacteriales</taxon>
        <taxon>Oscillospiraceae</taxon>
        <taxon>Acetanaerobacterium</taxon>
    </lineage>
</organism>